<dbReference type="AlphaFoldDB" id="A0A174ZRY1"/>
<dbReference type="STRING" id="39492.ERS852540_01445"/>
<dbReference type="InterPro" id="IPR036388">
    <property type="entry name" value="WH-like_DNA-bd_sf"/>
</dbReference>
<keyword evidence="1" id="KW-0805">Transcription regulation</keyword>
<dbReference type="InterPro" id="IPR046335">
    <property type="entry name" value="LacI/GalR-like_sensor"/>
</dbReference>
<dbReference type="InterPro" id="IPR028082">
    <property type="entry name" value="Peripla_BP_I"/>
</dbReference>
<dbReference type="PRINTS" id="PR00035">
    <property type="entry name" value="HTHGNTR"/>
</dbReference>
<evidence type="ECO:0000256" key="3">
    <source>
        <dbReference type="ARBA" id="ARBA00023163"/>
    </source>
</evidence>
<dbReference type="SUPFAM" id="SSF46785">
    <property type="entry name" value="Winged helix' DNA-binding domain"/>
    <property type="match status" value="1"/>
</dbReference>
<evidence type="ECO:0000256" key="2">
    <source>
        <dbReference type="ARBA" id="ARBA00023125"/>
    </source>
</evidence>
<evidence type="ECO:0000313" key="6">
    <source>
        <dbReference type="Proteomes" id="UP000095662"/>
    </source>
</evidence>
<organism evidence="5 6">
    <name type="scientific">[Eubacterium] siraeum</name>
    <dbReference type="NCBI Taxonomy" id="39492"/>
    <lineage>
        <taxon>Bacteria</taxon>
        <taxon>Bacillati</taxon>
        <taxon>Bacillota</taxon>
        <taxon>Clostridia</taxon>
        <taxon>Eubacteriales</taxon>
        <taxon>Oscillospiraceae</taxon>
        <taxon>Oscillospiraceae incertae sedis</taxon>
    </lineage>
</organism>
<dbReference type="CDD" id="cd07377">
    <property type="entry name" value="WHTH_GntR"/>
    <property type="match status" value="1"/>
</dbReference>
<dbReference type="PANTHER" id="PTHR30146:SF150">
    <property type="entry name" value="ARABINOSE METABOLISM TRANSCRIPTIONAL REPRESSOR"/>
    <property type="match status" value="1"/>
</dbReference>
<dbReference type="CDD" id="cd01541">
    <property type="entry name" value="PBP1_AraR"/>
    <property type="match status" value="1"/>
</dbReference>
<dbReference type="Pfam" id="PF00392">
    <property type="entry name" value="GntR"/>
    <property type="match status" value="1"/>
</dbReference>
<reference evidence="5 6" key="1">
    <citation type="submission" date="2015-09" db="EMBL/GenBank/DDBJ databases">
        <authorList>
            <consortium name="Pathogen Informatics"/>
        </authorList>
    </citation>
    <scope>NUCLEOTIDE SEQUENCE [LARGE SCALE GENOMIC DNA]</scope>
    <source>
        <strain evidence="5 6">2789STDY5834928</strain>
    </source>
</reference>
<sequence length="410" mass="46392">MHKLNIFAETICAFVTKQMFMTYKYRAEQKLLDKQRTKLYYICEQICILLYELVLCIEVIIMTKYEAVAQAIKTDIENGLYKEGKPIPTEELLTVQYDVSRQTIRKALSLLVEDNLILKRQGSGSVVRPKRLNPRTGKIAVVATYISDYIFPSQLRAVNDVLSENKYTAVLSATRNCVCNERAILEEILKNPVDGILIEGTKSAMPNPNFDLYEKLIEMDIPVVFFNGYYPSLSGTYSVCADNQAGGAELVRHLIERGHTKIAGFFKSDDIQGHQRYSGFISELFRNGLIIPDENVFWYITETKEELFNNPQEVLNRLGDNTAVVCYNDEVAFGLIKCLLSAGRRVPEDVAVVSFDNSNLSRISPVTITSLSYEDRNIGKIAAQKLVDILNGKEVTSEVLPWTFIQKESS</sequence>
<keyword evidence="2" id="KW-0238">DNA-binding</keyword>
<feature type="domain" description="HTH gntR-type" evidence="4">
    <location>
        <begin position="62"/>
        <end position="130"/>
    </location>
</feature>
<evidence type="ECO:0000259" key="4">
    <source>
        <dbReference type="PROSITE" id="PS50949"/>
    </source>
</evidence>
<dbReference type="InterPro" id="IPR000524">
    <property type="entry name" value="Tscrpt_reg_HTH_GntR"/>
</dbReference>
<dbReference type="InterPro" id="IPR033532">
    <property type="entry name" value="AraR_ligand_bind_dom"/>
</dbReference>
<accession>A0A174ZRY1</accession>
<name>A0A174ZRY1_9FIRM</name>
<keyword evidence="3" id="KW-0804">Transcription</keyword>
<gene>
    <name evidence="5" type="primary">araR</name>
    <name evidence="5" type="ORF">ERS852540_01445</name>
</gene>
<dbReference type="Gene3D" id="1.10.10.10">
    <property type="entry name" value="Winged helix-like DNA-binding domain superfamily/Winged helix DNA-binding domain"/>
    <property type="match status" value="1"/>
</dbReference>
<dbReference type="PANTHER" id="PTHR30146">
    <property type="entry name" value="LACI-RELATED TRANSCRIPTIONAL REPRESSOR"/>
    <property type="match status" value="1"/>
</dbReference>
<dbReference type="EMBL" id="CZBY01000010">
    <property type="protein sequence ID" value="CUQ87148.1"/>
    <property type="molecule type" value="Genomic_DNA"/>
</dbReference>
<dbReference type="GO" id="GO:0000976">
    <property type="term" value="F:transcription cis-regulatory region binding"/>
    <property type="evidence" value="ECO:0007669"/>
    <property type="project" value="TreeGrafter"/>
</dbReference>
<dbReference type="InterPro" id="IPR036390">
    <property type="entry name" value="WH_DNA-bd_sf"/>
</dbReference>
<protein>
    <submittedName>
        <fullName evidence="5">Arabinose metabolism transcriptional repressor</fullName>
    </submittedName>
</protein>
<dbReference type="SMART" id="SM00345">
    <property type="entry name" value="HTH_GNTR"/>
    <property type="match status" value="1"/>
</dbReference>
<evidence type="ECO:0000256" key="1">
    <source>
        <dbReference type="ARBA" id="ARBA00023015"/>
    </source>
</evidence>
<dbReference type="Pfam" id="PF13377">
    <property type="entry name" value="Peripla_BP_3"/>
    <property type="match status" value="1"/>
</dbReference>
<proteinExistence type="predicted"/>
<dbReference type="SUPFAM" id="SSF53822">
    <property type="entry name" value="Periplasmic binding protein-like I"/>
    <property type="match status" value="1"/>
</dbReference>
<dbReference type="Proteomes" id="UP000095662">
    <property type="component" value="Unassembled WGS sequence"/>
</dbReference>
<dbReference type="GO" id="GO:0003700">
    <property type="term" value="F:DNA-binding transcription factor activity"/>
    <property type="evidence" value="ECO:0007669"/>
    <property type="project" value="InterPro"/>
</dbReference>
<dbReference type="PROSITE" id="PS50949">
    <property type="entry name" value="HTH_GNTR"/>
    <property type="match status" value="1"/>
</dbReference>
<dbReference type="Gene3D" id="3.40.50.2300">
    <property type="match status" value="2"/>
</dbReference>
<evidence type="ECO:0000313" key="5">
    <source>
        <dbReference type="EMBL" id="CUQ87148.1"/>
    </source>
</evidence>